<dbReference type="Proteomes" id="UP001239994">
    <property type="component" value="Unassembled WGS sequence"/>
</dbReference>
<dbReference type="EMBL" id="JAROKS010000022">
    <property type="protein sequence ID" value="KAK1788684.1"/>
    <property type="molecule type" value="Genomic_DNA"/>
</dbReference>
<dbReference type="AlphaFoldDB" id="A0AAD8YY16"/>
<proteinExistence type="predicted"/>
<comment type="caution">
    <text evidence="2">The sequence shown here is derived from an EMBL/GenBank/DDBJ whole genome shotgun (WGS) entry which is preliminary data.</text>
</comment>
<feature type="compositionally biased region" description="Acidic residues" evidence="1">
    <location>
        <begin position="347"/>
        <end position="362"/>
    </location>
</feature>
<feature type="region of interest" description="Disordered" evidence="1">
    <location>
        <begin position="304"/>
        <end position="324"/>
    </location>
</feature>
<evidence type="ECO:0000313" key="3">
    <source>
        <dbReference type="Proteomes" id="UP001239994"/>
    </source>
</evidence>
<feature type="region of interest" description="Disordered" evidence="1">
    <location>
        <begin position="346"/>
        <end position="373"/>
    </location>
</feature>
<accession>A0AAD8YY16</accession>
<feature type="compositionally biased region" description="Polar residues" evidence="1">
    <location>
        <begin position="189"/>
        <end position="198"/>
    </location>
</feature>
<organism evidence="2 3">
    <name type="scientific">Electrophorus voltai</name>
    <dbReference type="NCBI Taxonomy" id="2609070"/>
    <lineage>
        <taxon>Eukaryota</taxon>
        <taxon>Metazoa</taxon>
        <taxon>Chordata</taxon>
        <taxon>Craniata</taxon>
        <taxon>Vertebrata</taxon>
        <taxon>Euteleostomi</taxon>
        <taxon>Actinopterygii</taxon>
        <taxon>Neopterygii</taxon>
        <taxon>Teleostei</taxon>
        <taxon>Ostariophysi</taxon>
        <taxon>Gymnotiformes</taxon>
        <taxon>Gymnotoidei</taxon>
        <taxon>Gymnotidae</taxon>
        <taxon>Electrophorus</taxon>
    </lineage>
</organism>
<evidence type="ECO:0000256" key="1">
    <source>
        <dbReference type="SAM" id="MobiDB-lite"/>
    </source>
</evidence>
<dbReference type="GO" id="GO:0044545">
    <property type="term" value="C:NSL complex"/>
    <property type="evidence" value="ECO:0007669"/>
    <property type="project" value="TreeGrafter"/>
</dbReference>
<dbReference type="GO" id="GO:0035035">
    <property type="term" value="F:histone acetyltransferase binding"/>
    <property type="evidence" value="ECO:0007669"/>
    <property type="project" value="TreeGrafter"/>
</dbReference>
<keyword evidence="3" id="KW-1185">Reference proteome</keyword>
<name>A0AAD8YY16_9TELE</name>
<sequence length="479" mass="52489">MKKALDLLGGNDTSPQQDIKKAARIHISTPVLSRHMDSHSALLGMDIEPQAKGLGMGGHYAHDLWLNLPSLPFLDSCDSKSPFELTEMLLPSLFRNKESYKSTLLSSPGSLLGLLSVSRNCMDSPFPQTYTCDGHLEDRRTVSETCQSPAPELPSSPRTNVHGLSAPYCQEVLSSPDDGTHLARPTTGPPETQRSGTDGHSHHLLWPWSWPAGSSSPRETARARAEHCGCRQAALEARVSRVTRRLHVLLGEHTLRHCAGQLEGLRGRLEDRQERLCGPPPLTRGPNRLTGDAPFIATATQEGSRAFGGGHRHSPVRGSPWHSQLSGDVQKLARCGQAVLRSVQEVLDSDATESSSDEEWEPEDRSGSRTSSGCLSCEWSWQCERAKLASCWTWLQLRLSELDLQIQQIGELRQHILSSKSAQLNLLVNTLMAPLSTSPSSSPVSKGTCTLWTGQQKRPFNRCWSPQPAPVLAVCPVIL</sequence>
<dbReference type="PANTHER" id="PTHR22443:SF16">
    <property type="entry name" value="KAT8 REGULATORY NSL COMPLEX SUBUNIT 1-LIKE PROTEIN"/>
    <property type="match status" value="1"/>
</dbReference>
<protein>
    <submittedName>
        <fullName evidence="2">Uncharacterized protein</fullName>
    </submittedName>
</protein>
<dbReference type="PANTHER" id="PTHR22443">
    <property type="entry name" value="NON-SPECIFIC LETHAL 1, ISOFORM M"/>
    <property type="match status" value="1"/>
</dbReference>
<dbReference type="InterPro" id="IPR026180">
    <property type="entry name" value="NSL1"/>
</dbReference>
<feature type="region of interest" description="Disordered" evidence="1">
    <location>
        <begin position="175"/>
        <end position="205"/>
    </location>
</feature>
<reference evidence="2" key="1">
    <citation type="submission" date="2023-03" db="EMBL/GenBank/DDBJ databases">
        <title>Electrophorus voltai genome.</title>
        <authorList>
            <person name="Bian C."/>
        </authorList>
    </citation>
    <scope>NUCLEOTIDE SEQUENCE</scope>
    <source>
        <strain evidence="2">CB-2022</strain>
        <tissue evidence="2">Muscle</tissue>
    </source>
</reference>
<gene>
    <name evidence="2" type="ORF">P4O66_002504</name>
</gene>
<evidence type="ECO:0000313" key="2">
    <source>
        <dbReference type="EMBL" id="KAK1788684.1"/>
    </source>
</evidence>